<dbReference type="AlphaFoldDB" id="A0A5N4DIN3"/>
<comment type="caution">
    <text evidence="1">The sequence shown here is derived from an EMBL/GenBank/DDBJ whole genome shotgun (WGS) entry which is preliminary data.</text>
</comment>
<name>A0A5N4DIN3_CAMDR</name>
<evidence type="ECO:0000313" key="1">
    <source>
        <dbReference type="EMBL" id="KAB1270945.1"/>
    </source>
</evidence>
<sequence length="68" mass="7950">MFDSLLFEDSAALTLCFLRIQEYSELEEEMDDEMKESNDHLNLLSGPPEVLQVKPSEYEHILVVYKVK</sequence>
<accession>A0A5N4DIN3</accession>
<reference evidence="1 2" key="1">
    <citation type="journal article" date="2019" name="Mol. Ecol. Resour.">
        <title>Improving Illumina assemblies with Hi-C and long reads: an example with the North African dromedary.</title>
        <authorList>
            <person name="Elbers J.P."/>
            <person name="Rogers M.F."/>
            <person name="Perelman P.L."/>
            <person name="Proskuryakova A.A."/>
            <person name="Serdyukova N.A."/>
            <person name="Johnson W.E."/>
            <person name="Horin P."/>
            <person name="Corander J."/>
            <person name="Murphy D."/>
            <person name="Burger P.A."/>
        </authorList>
    </citation>
    <scope>NUCLEOTIDE SEQUENCE [LARGE SCALE GENOMIC DNA]</scope>
    <source>
        <strain evidence="1">Drom800</strain>
        <tissue evidence="1">Blood</tissue>
    </source>
</reference>
<gene>
    <name evidence="1" type="ORF">Cadr_000008897</name>
</gene>
<protein>
    <submittedName>
        <fullName evidence="1">Uncharacterized protein</fullName>
    </submittedName>
</protein>
<evidence type="ECO:0000313" key="2">
    <source>
        <dbReference type="Proteomes" id="UP000299084"/>
    </source>
</evidence>
<dbReference type="Proteomes" id="UP000299084">
    <property type="component" value="Unassembled WGS sequence"/>
</dbReference>
<proteinExistence type="predicted"/>
<dbReference type="EMBL" id="JWIN03000011">
    <property type="protein sequence ID" value="KAB1270945.1"/>
    <property type="molecule type" value="Genomic_DNA"/>
</dbReference>
<organism evidence="1 2">
    <name type="scientific">Camelus dromedarius</name>
    <name type="common">Dromedary</name>
    <name type="synonym">Arabian camel</name>
    <dbReference type="NCBI Taxonomy" id="9838"/>
    <lineage>
        <taxon>Eukaryota</taxon>
        <taxon>Metazoa</taxon>
        <taxon>Chordata</taxon>
        <taxon>Craniata</taxon>
        <taxon>Vertebrata</taxon>
        <taxon>Euteleostomi</taxon>
        <taxon>Mammalia</taxon>
        <taxon>Eutheria</taxon>
        <taxon>Laurasiatheria</taxon>
        <taxon>Artiodactyla</taxon>
        <taxon>Tylopoda</taxon>
        <taxon>Camelidae</taxon>
        <taxon>Camelus</taxon>
    </lineage>
</organism>
<keyword evidence="2" id="KW-1185">Reference proteome</keyword>